<sequence>MHSRRNLTYGSEDVNKATVFPLLADFLIVNNISTHGIEGSVVNHLQQLSQYFHKYFGNVDVCAFDWIRNPVEFQLTDLTRQEQLQSAEFSFDRSLRSMFTEMPLRSF</sequence>
<accession>A0A0C2J483</accession>
<name>A0A0C2J483_THEKT</name>
<gene>
    <name evidence="1" type="ORF">RF11_06446</name>
</gene>
<proteinExistence type="predicted"/>
<comment type="caution">
    <text evidence="1">The sequence shown here is derived from an EMBL/GenBank/DDBJ whole genome shotgun (WGS) entry which is preliminary data.</text>
</comment>
<evidence type="ECO:0000313" key="1">
    <source>
        <dbReference type="EMBL" id="KII72614.1"/>
    </source>
</evidence>
<evidence type="ECO:0000313" key="2">
    <source>
        <dbReference type="Proteomes" id="UP000031668"/>
    </source>
</evidence>
<keyword evidence="2" id="KW-1185">Reference proteome</keyword>
<dbReference type="EMBL" id="JWZT01001161">
    <property type="protein sequence ID" value="KII72614.1"/>
    <property type="molecule type" value="Genomic_DNA"/>
</dbReference>
<protein>
    <submittedName>
        <fullName evidence="1">Uncharacterized protein</fullName>
    </submittedName>
</protein>
<organism evidence="1 2">
    <name type="scientific">Thelohanellus kitauei</name>
    <name type="common">Myxosporean</name>
    <dbReference type="NCBI Taxonomy" id="669202"/>
    <lineage>
        <taxon>Eukaryota</taxon>
        <taxon>Metazoa</taxon>
        <taxon>Cnidaria</taxon>
        <taxon>Myxozoa</taxon>
        <taxon>Myxosporea</taxon>
        <taxon>Bivalvulida</taxon>
        <taxon>Platysporina</taxon>
        <taxon>Myxobolidae</taxon>
        <taxon>Thelohanellus</taxon>
    </lineage>
</organism>
<dbReference type="AlphaFoldDB" id="A0A0C2J483"/>
<reference evidence="1 2" key="1">
    <citation type="journal article" date="2014" name="Genome Biol. Evol.">
        <title>The genome of the myxosporean Thelohanellus kitauei shows adaptations to nutrient acquisition within its fish host.</title>
        <authorList>
            <person name="Yang Y."/>
            <person name="Xiong J."/>
            <person name="Zhou Z."/>
            <person name="Huo F."/>
            <person name="Miao W."/>
            <person name="Ran C."/>
            <person name="Liu Y."/>
            <person name="Zhang J."/>
            <person name="Feng J."/>
            <person name="Wang M."/>
            <person name="Wang M."/>
            <person name="Wang L."/>
            <person name="Yao B."/>
        </authorList>
    </citation>
    <scope>NUCLEOTIDE SEQUENCE [LARGE SCALE GENOMIC DNA]</scope>
    <source>
        <strain evidence="1">Wuqing</strain>
    </source>
</reference>
<dbReference type="Proteomes" id="UP000031668">
    <property type="component" value="Unassembled WGS sequence"/>
</dbReference>